<keyword evidence="3" id="KW-1185">Reference proteome</keyword>
<gene>
    <name evidence="2" type="ORF">Ctob_001757</name>
</gene>
<organism evidence="2 3">
    <name type="scientific">Chrysochromulina tobinii</name>
    <dbReference type="NCBI Taxonomy" id="1460289"/>
    <lineage>
        <taxon>Eukaryota</taxon>
        <taxon>Haptista</taxon>
        <taxon>Haptophyta</taxon>
        <taxon>Prymnesiophyceae</taxon>
        <taxon>Prymnesiales</taxon>
        <taxon>Chrysochromulinaceae</taxon>
        <taxon>Chrysochromulina</taxon>
    </lineage>
</organism>
<accession>A0A0M0JHY2</accession>
<feature type="compositionally biased region" description="Polar residues" evidence="1">
    <location>
        <begin position="1"/>
        <end position="12"/>
    </location>
</feature>
<proteinExistence type="predicted"/>
<reference evidence="3" key="1">
    <citation type="journal article" date="2015" name="PLoS Genet.">
        <title>Genome Sequence and Transcriptome Analyses of Chrysochromulina tobin: Metabolic Tools for Enhanced Algal Fitness in the Prominent Order Prymnesiales (Haptophyceae).</title>
        <authorList>
            <person name="Hovde B.T."/>
            <person name="Deodato C.R."/>
            <person name="Hunsperger H.M."/>
            <person name="Ryken S.A."/>
            <person name="Yost W."/>
            <person name="Jha R.K."/>
            <person name="Patterson J."/>
            <person name="Monnat R.J. Jr."/>
            <person name="Barlow S.B."/>
            <person name="Starkenburg S.R."/>
            <person name="Cattolico R.A."/>
        </authorList>
    </citation>
    <scope>NUCLEOTIDE SEQUENCE</scope>
    <source>
        <strain evidence="3">CCMP291</strain>
    </source>
</reference>
<dbReference type="AlphaFoldDB" id="A0A0M0JHY2"/>
<sequence>MSKSMSNRSIEQNIMKWDSDNDTDQHTTPSSPDTVLSFNFFSAAPSIWSLSKSETPDARSASASRKYPTMVSIEPHQSILIDGASQQLVVSVGSPRFSPTTPACVEKLPGYEPIIVPPEPPPAASQYIYPTAQHSPFVSLPAPWSIPPLAPRTAFEASLEAASCPLPNWFEPRSTVPIELVPVPAQPYALMPTQTMPSQACYPLVLGACARCDVEDEVEDVPYLDGPEGDLERAIEPGAKLDGMRELDARGATRVLSPLDHTIDQIIASTMNQKTKMCDSVMLDGGHVWNTVGRFAGRWTPLCHDMIVEPMPCGPSVHNKMQTGWYEGRQARCRYAHSAAELVHERHRAYSEIRELLKHHIKDDAFFNMERRAREKYEQLRKLDLYQIRAELASVVGTKRSSHHARIARTLKLKQ</sequence>
<protein>
    <submittedName>
        <fullName evidence="2">Uncharacterized protein</fullName>
    </submittedName>
</protein>
<evidence type="ECO:0000313" key="2">
    <source>
        <dbReference type="EMBL" id="KOO26075.1"/>
    </source>
</evidence>
<feature type="region of interest" description="Disordered" evidence="1">
    <location>
        <begin position="1"/>
        <end position="32"/>
    </location>
</feature>
<dbReference type="Proteomes" id="UP000037460">
    <property type="component" value="Unassembled WGS sequence"/>
</dbReference>
<name>A0A0M0JHY2_9EUKA</name>
<evidence type="ECO:0000256" key="1">
    <source>
        <dbReference type="SAM" id="MobiDB-lite"/>
    </source>
</evidence>
<comment type="caution">
    <text evidence="2">The sequence shown here is derived from an EMBL/GenBank/DDBJ whole genome shotgun (WGS) entry which is preliminary data.</text>
</comment>
<dbReference type="EMBL" id="JWZX01002894">
    <property type="protein sequence ID" value="KOO26075.1"/>
    <property type="molecule type" value="Genomic_DNA"/>
</dbReference>
<evidence type="ECO:0000313" key="3">
    <source>
        <dbReference type="Proteomes" id="UP000037460"/>
    </source>
</evidence>